<name>A0ACB8E1J1_DERSI</name>
<evidence type="ECO:0000313" key="2">
    <source>
        <dbReference type="Proteomes" id="UP000821865"/>
    </source>
</evidence>
<accession>A0ACB8E1J1</accession>
<protein>
    <submittedName>
        <fullName evidence="1">Uncharacterized protein</fullName>
    </submittedName>
</protein>
<keyword evidence="2" id="KW-1185">Reference proteome</keyword>
<proteinExistence type="predicted"/>
<dbReference type="Proteomes" id="UP000821865">
    <property type="component" value="Chromosome 1"/>
</dbReference>
<comment type="caution">
    <text evidence="1">The sequence shown here is derived from an EMBL/GenBank/DDBJ whole genome shotgun (WGS) entry which is preliminary data.</text>
</comment>
<reference evidence="1" key="1">
    <citation type="submission" date="2020-05" db="EMBL/GenBank/DDBJ databases">
        <title>Large-scale comparative analyses of tick genomes elucidate their genetic diversity and vector capacities.</title>
        <authorList>
            <person name="Jia N."/>
            <person name="Wang J."/>
            <person name="Shi W."/>
            <person name="Du L."/>
            <person name="Sun Y."/>
            <person name="Zhan W."/>
            <person name="Jiang J."/>
            <person name="Wang Q."/>
            <person name="Zhang B."/>
            <person name="Ji P."/>
            <person name="Sakyi L.B."/>
            <person name="Cui X."/>
            <person name="Yuan T."/>
            <person name="Jiang B."/>
            <person name="Yang W."/>
            <person name="Lam T.T.-Y."/>
            <person name="Chang Q."/>
            <person name="Ding S."/>
            <person name="Wang X."/>
            <person name="Zhu J."/>
            <person name="Ruan X."/>
            <person name="Zhao L."/>
            <person name="Wei J."/>
            <person name="Que T."/>
            <person name="Du C."/>
            <person name="Cheng J."/>
            <person name="Dai P."/>
            <person name="Han X."/>
            <person name="Huang E."/>
            <person name="Gao Y."/>
            <person name="Liu J."/>
            <person name="Shao H."/>
            <person name="Ye R."/>
            <person name="Li L."/>
            <person name="Wei W."/>
            <person name="Wang X."/>
            <person name="Wang C."/>
            <person name="Yang T."/>
            <person name="Huo Q."/>
            <person name="Li W."/>
            <person name="Guo W."/>
            <person name="Chen H."/>
            <person name="Zhou L."/>
            <person name="Ni X."/>
            <person name="Tian J."/>
            <person name="Zhou Y."/>
            <person name="Sheng Y."/>
            <person name="Liu T."/>
            <person name="Pan Y."/>
            <person name="Xia L."/>
            <person name="Li J."/>
            <person name="Zhao F."/>
            <person name="Cao W."/>
        </authorList>
    </citation>
    <scope>NUCLEOTIDE SEQUENCE</scope>
    <source>
        <strain evidence="1">Dsil-2018</strain>
    </source>
</reference>
<dbReference type="EMBL" id="CM023470">
    <property type="protein sequence ID" value="KAH7980610.1"/>
    <property type="molecule type" value="Genomic_DNA"/>
</dbReference>
<organism evidence="1 2">
    <name type="scientific">Dermacentor silvarum</name>
    <name type="common">Tick</name>
    <dbReference type="NCBI Taxonomy" id="543639"/>
    <lineage>
        <taxon>Eukaryota</taxon>
        <taxon>Metazoa</taxon>
        <taxon>Ecdysozoa</taxon>
        <taxon>Arthropoda</taxon>
        <taxon>Chelicerata</taxon>
        <taxon>Arachnida</taxon>
        <taxon>Acari</taxon>
        <taxon>Parasitiformes</taxon>
        <taxon>Ixodida</taxon>
        <taxon>Ixodoidea</taxon>
        <taxon>Ixodidae</taxon>
        <taxon>Rhipicephalinae</taxon>
        <taxon>Dermacentor</taxon>
    </lineage>
</organism>
<gene>
    <name evidence="1" type="ORF">HPB49_017579</name>
</gene>
<evidence type="ECO:0000313" key="1">
    <source>
        <dbReference type="EMBL" id="KAH7980610.1"/>
    </source>
</evidence>
<sequence>MSQTASEWGFLQRGTEYSSARPNQRSRLSIASGRCRQTGCRGNDRRCYVGRQVRPESLPRHRRGSGPGVLPTIVSIELSPAGNFASRPKPGRQVAAPRAALVAGRALRLAKDHGMSQTGSRHEGQKPAQCKSHDAPSRSRQPPMQSALKKAVGVFAAVLLMSAVAMIAVGSHWHGRLSPYSNFYTGRLGTPIILIVMGVLSFPLALLLVPGLRRDNYRALYMFAGILACMIACEIAAAVASFEYRHVIGAAVRSVVVRDLDGCQGTGLEFAQRTLHCCGGPNGSHDYRARGLAIPPSCCPRGCQGYGAHRASCDYRLEGLFNRAMIDVGSTAIALLCIRFMGVLLVCWQAYRLSTDNALIYTVNQ</sequence>